<dbReference type="PROSITE" id="PS50871">
    <property type="entry name" value="C1Q"/>
    <property type="match status" value="1"/>
</dbReference>
<dbReference type="SMART" id="SM00110">
    <property type="entry name" value="C1Q"/>
    <property type="match status" value="1"/>
</dbReference>
<dbReference type="GO" id="GO:0005576">
    <property type="term" value="C:extracellular region"/>
    <property type="evidence" value="ECO:0007669"/>
    <property type="project" value="UniProtKB-SubCell"/>
</dbReference>
<dbReference type="Proteomes" id="UP000507470">
    <property type="component" value="Unassembled WGS sequence"/>
</dbReference>
<comment type="subcellular location">
    <subcellularLocation>
        <location evidence="1">Secreted</location>
    </subcellularLocation>
</comment>
<dbReference type="PRINTS" id="PR00007">
    <property type="entry name" value="COMPLEMNTC1Q"/>
</dbReference>
<reference evidence="5 6" key="1">
    <citation type="submission" date="2020-06" db="EMBL/GenBank/DDBJ databases">
        <authorList>
            <person name="Li R."/>
            <person name="Bekaert M."/>
        </authorList>
    </citation>
    <scope>NUCLEOTIDE SEQUENCE [LARGE SCALE GENOMIC DNA]</scope>
    <source>
        <strain evidence="6">wild</strain>
    </source>
</reference>
<dbReference type="InterPro" id="IPR050822">
    <property type="entry name" value="Cerebellin_Synaptic_Org"/>
</dbReference>
<dbReference type="Pfam" id="PF00386">
    <property type="entry name" value="C1q"/>
    <property type="match status" value="1"/>
</dbReference>
<dbReference type="InterPro" id="IPR001073">
    <property type="entry name" value="C1q_dom"/>
</dbReference>
<dbReference type="AlphaFoldDB" id="A0A6J8CXU2"/>
<dbReference type="PANTHER" id="PTHR22923">
    <property type="entry name" value="CEREBELLIN-RELATED"/>
    <property type="match status" value="1"/>
</dbReference>
<dbReference type="InterPro" id="IPR008983">
    <property type="entry name" value="Tumour_necrosis_fac-like_dom"/>
</dbReference>
<accession>A0A6J8CXU2</accession>
<evidence type="ECO:0000256" key="1">
    <source>
        <dbReference type="ARBA" id="ARBA00004613"/>
    </source>
</evidence>
<gene>
    <name evidence="5" type="ORF">MCOR_34558</name>
</gene>
<evidence type="ECO:0000313" key="6">
    <source>
        <dbReference type="Proteomes" id="UP000507470"/>
    </source>
</evidence>
<evidence type="ECO:0000256" key="3">
    <source>
        <dbReference type="ARBA" id="ARBA00022729"/>
    </source>
</evidence>
<dbReference type="Gene3D" id="2.60.120.40">
    <property type="match status" value="1"/>
</dbReference>
<organism evidence="5 6">
    <name type="scientific">Mytilus coruscus</name>
    <name type="common">Sea mussel</name>
    <dbReference type="NCBI Taxonomy" id="42192"/>
    <lineage>
        <taxon>Eukaryota</taxon>
        <taxon>Metazoa</taxon>
        <taxon>Spiralia</taxon>
        <taxon>Lophotrochozoa</taxon>
        <taxon>Mollusca</taxon>
        <taxon>Bivalvia</taxon>
        <taxon>Autobranchia</taxon>
        <taxon>Pteriomorphia</taxon>
        <taxon>Mytilida</taxon>
        <taxon>Mytiloidea</taxon>
        <taxon>Mytilidae</taxon>
        <taxon>Mytilinae</taxon>
        <taxon>Mytilus</taxon>
    </lineage>
</organism>
<evidence type="ECO:0000259" key="4">
    <source>
        <dbReference type="PROSITE" id="PS50871"/>
    </source>
</evidence>
<keyword evidence="2" id="KW-0964">Secreted</keyword>
<evidence type="ECO:0000256" key="2">
    <source>
        <dbReference type="ARBA" id="ARBA00022525"/>
    </source>
</evidence>
<keyword evidence="3" id="KW-0732">Signal</keyword>
<sequence length="239" mass="26862">MENFVTKQENRIAYLEETVLRQNTEILNLNVEVSRLRPEILTLENSLYSLKNILRRKTLPNPRTMVKFVAKPEIKQDYVSSSVYQRENGKGKRILLQGTPTVNSPIGFYAFLSQNENNPGVHHTIIFDVKMTNVGDGYNSFSGMFTAPKDGLYAFAVSIMMNHEFASYELVKNNAVQGSMFVDAEHSGENRSSSMTAVLALFHGDVVFVRTSSTYIPHGSIHSSKNGRSSFAGWLIQLN</sequence>
<dbReference type="SUPFAM" id="SSF49842">
    <property type="entry name" value="TNF-like"/>
    <property type="match status" value="1"/>
</dbReference>
<proteinExistence type="predicted"/>
<protein>
    <recommendedName>
        <fullName evidence="4">C1q domain-containing protein</fullName>
    </recommendedName>
</protein>
<dbReference type="EMBL" id="CACVKT020006198">
    <property type="protein sequence ID" value="CAC5400376.1"/>
    <property type="molecule type" value="Genomic_DNA"/>
</dbReference>
<feature type="domain" description="C1q" evidence="4">
    <location>
        <begin position="101"/>
        <end position="239"/>
    </location>
</feature>
<name>A0A6J8CXU2_MYTCO</name>
<keyword evidence="6" id="KW-1185">Reference proteome</keyword>
<evidence type="ECO:0000313" key="5">
    <source>
        <dbReference type="EMBL" id="CAC5400376.1"/>
    </source>
</evidence>
<dbReference type="PANTHER" id="PTHR22923:SF116">
    <property type="entry name" value="C1Q DOMAIN-CONTAINING PROTEIN"/>
    <property type="match status" value="1"/>
</dbReference>
<dbReference type="OrthoDB" id="6141606at2759"/>